<dbReference type="InterPro" id="IPR002942">
    <property type="entry name" value="S4_RNA-bd"/>
</dbReference>
<dbReference type="PROSITE" id="PS50889">
    <property type="entry name" value="S4"/>
    <property type="match status" value="1"/>
</dbReference>
<protein>
    <recommendedName>
        <fullName evidence="2">Small ribosomal subunit protein uS4</fullName>
    </recommendedName>
</protein>
<name>A0A2G9YD82_9BACT</name>
<dbReference type="InterPro" id="IPR001912">
    <property type="entry name" value="Ribosomal_uS4_N"/>
</dbReference>
<accession>A0A2G9YD82</accession>
<dbReference type="Gene3D" id="3.10.290.10">
    <property type="entry name" value="RNA-binding S4 domain"/>
    <property type="match status" value="1"/>
</dbReference>
<reference evidence="5 6" key="1">
    <citation type="submission" date="2017-09" db="EMBL/GenBank/DDBJ databases">
        <title>Depth-based differentiation of microbial function through sediment-hosted aquifers and enrichment of novel symbionts in the deep terrestrial subsurface.</title>
        <authorList>
            <person name="Probst A.J."/>
            <person name="Ladd B."/>
            <person name="Jarett J.K."/>
            <person name="Geller-Mcgrath D.E."/>
            <person name="Sieber C.M."/>
            <person name="Emerson J.B."/>
            <person name="Anantharaman K."/>
            <person name="Thomas B.C."/>
            <person name="Malmstrom R."/>
            <person name="Stieglmeier M."/>
            <person name="Klingl A."/>
            <person name="Woyke T."/>
            <person name="Ryan C.M."/>
            <person name="Banfield J.F."/>
        </authorList>
    </citation>
    <scope>NUCLEOTIDE SEQUENCE [LARGE SCALE GENOMIC DNA]</scope>
    <source>
        <strain evidence="5">CG23_combo_of_CG06-09_8_20_14_all_37_13</strain>
    </source>
</reference>
<comment type="similarity">
    <text evidence="1">Belongs to the universal ribosomal protein uS4 family.</text>
</comment>
<evidence type="ECO:0000256" key="1">
    <source>
        <dbReference type="ARBA" id="ARBA00007465"/>
    </source>
</evidence>
<dbReference type="GO" id="GO:0019843">
    <property type="term" value="F:rRNA binding"/>
    <property type="evidence" value="ECO:0007669"/>
    <property type="project" value="InterPro"/>
</dbReference>
<dbReference type="InterPro" id="IPR036986">
    <property type="entry name" value="S4_RNA-bd_sf"/>
</dbReference>
<dbReference type="Pfam" id="PF01479">
    <property type="entry name" value="S4"/>
    <property type="match status" value="1"/>
</dbReference>
<dbReference type="Proteomes" id="UP000231480">
    <property type="component" value="Unassembled WGS sequence"/>
</dbReference>
<dbReference type="Pfam" id="PF00163">
    <property type="entry name" value="Ribosomal_S4"/>
    <property type="match status" value="1"/>
</dbReference>
<comment type="caution">
    <text evidence="5">The sequence shown here is derived from an EMBL/GenBank/DDBJ whole genome shotgun (WGS) entry which is preliminary data.</text>
</comment>
<gene>
    <name evidence="5" type="ORF">COX44_01165</name>
</gene>
<organism evidence="5 6">
    <name type="scientific">Candidatus Portnoybacteria bacterium CG23_combo_of_CG06-09_8_20_14_all_37_13</name>
    <dbReference type="NCBI Taxonomy" id="1974819"/>
    <lineage>
        <taxon>Bacteria</taxon>
        <taxon>Candidatus Portnoyibacteriota</taxon>
    </lineage>
</organism>
<feature type="domain" description="Small ribosomal subunit protein uS4 N-terminal" evidence="4">
    <location>
        <begin position="14"/>
        <end position="111"/>
    </location>
</feature>
<evidence type="ECO:0000256" key="3">
    <source>
        <dbReference type="PROSITE-ProRule" id="PRU00182"/>
    </source>
</evidence>
<proteinExistence type="inferred from homology"/>
<evidence type="ECO:0000259" key="4">
    <source>
        <dbReference type="SMART" id="SM01390"/>
    </source>
</evidence>
<dbReference type="Gene3D" id="1.10.1050.10">
    <property type="entry name" value="Ribosomal Protein S4 Delta 41, Chain A, domain 1"/>
    <property type="match status" value="1"/>
</dbReference>
<evidence type="ECO:0000256" key="2">
    <source>
        <dbReference type="ARBA" id="ARBA00035254"/>
    </source>
</evidence>
<sequence length="133" mass="15217">MAVAGRENQEESNFMKKSVCKICRRTGEKLFLKGERCLSQKCSMIRRNYPPGMQGHKRPKTLSEYGLQIKENKKLEIKGQADSLGYKVYELKLAPSLKAAKQIISHGYVLVNDKKISVPSYKVKEKDKIKLIK</sequence>
<dbReference type="CDD" id="cd00165">
    <property type="entry name" value="S4"/>
    <property type="match status" value="1"/>
</dbReference>
<keyword evidence="3" id="KW-0694">RNA-binding</keyword>
<dbReference type="AlphaFoldDB" id="A0A2G9YD82"/>
<evidence type="ECO:0000313" key="5">
    <source>
        <dbReference type="EMBL" id="PIP17209.1"/>
    </source>
</evidence>
<dbReference type="EMBL" id="PCRH01000025">
    <property type="protein sequence ID" value="PIP17209.1"/>
    <property type="molecule type" value="Genomic_DNA"/>
</dbReference>
<dbReference type="SMART" id="SM01390">
    <property type="entry name" value="Ribosomal_S4"/>
    <property type="match status" value="1"/>
</dbReference>
<evidence type="ECO:0000313" key="6">
    <source>
        <dbReference type="Proteomes" id="UP000231480"/>
    </source>
</evidence>
<dbReference type="SUPFAM" id="SSF55174">
    <property type="entry name" value="Alpha-L RNA-binding motif"/>
    <property type="match status" value="1"/>
</dbReference>